<keyword evidence="8" id="KW-1185">Reference proteome</keyword>
<evidence type="ECO:0000259" key="6">
    <source>
        <dbReference type="PROSITE" id="PS51387"/>
    </source>
</evidence>
<dbReference type="PROSITE" id="PS51387">
    <property type="entry name" value="FAD_PCMH"/>
    <property type="match status" value="1"/>
</dbReference>
<evidence type="ECO:0000256" key="3">
    <source>
        <dbReference type="ARBA" id="ARBA00022827"/>
    </source>
</evidence>
<keyword evidence="4" id="KW-0560">Oxidoreductase</keyword>
<dbReference type="PANTHER" id="PTHR42973">
    <property type="entry name" value="BINDING OXIDOREDUCTASE, PUTATIVE (AFU_ORTHOLOGUE AFUA_1G17690)-RELATED"/>
    <property type="match status" value="1"/>
</dbReference>
<evidence type="ECO:0000256" key="4">
    <source>
        <dbReference type="ARBA" id="ARBA00023002"/>
    </source>
</evidence>
<evidence type="ECO:0000256" key="5">
    <source>
        <dbReference type="SAM" id="SignalP"/>
    </source>
</evidence>
<comment type="similarity">
    <text evidence="1">Belongs to the oxygen-dependent FAD-linked oxidoreductase family.</text>
</comment>
<keyword evidence="3" id="KW-0274">FAD</keyword>
<gene>
    <name evidence="7" type="ORF">PT974_12474</name>
</gene>
<dbReference type="SUPFAM" id="SSF56176">
    <property type="entry name" value="FAD-binding/transporter-associated domain-like"/>
    <property type="match status" value="1"/>
</dbReference>
<evidence type="ECO:0000313" key="7">
    <source>
        <dbReference type="EMBL" id="KAK5988324.1"/>
    </source>
</evidence>
<feature type="chain" id="PRO_5045986918" evidence="5">
    <location>
        <begin position="27"/>
        <end position="386"/>
    </location>
</feature>
<dbReference type="PANTHER" id="PTHR42973:SF54">
    <property type="entry name" value="FAD-BINDING PCMH-TYPE DOMAIN-CONTAINING PROTEIN"/>
    <property type="match status" value="1"/>
</dbReference>
<feature type="signal peptide" evidence="5">
    <location>
        <begin position="1"/>
        <end position="26"/>
    </location>
</feature>
<keyword evidence="2" id="KW-0285">Flavoprotein</keyword>
<evidence type="ECO:0000256" key="2">
    <source>
        <dbReference type="ARBA" id="ARBA00022630"/>
    </source>
</evidence>
<sequence>MKLLNLLLPLLQSACVHLWAEVGVSAKPLIQFGNEDPAIKVHQACRMLRAAFPERNHTQDAVSESNNCWQNASCIVSPSTSEDIAKLIGIITLTQSPFSVRGGGHNFSVNHSSVDASGVLIDMVSFKAIFLSPDKSTVTVGAGAVWGDVYKALQGKGVSVNGARSPNPGIIGQTLGGGFGWFNSIAGVTAASVVGAEIVLANTSVTRVGQSHRDLLWALRGGGPNYGIVTSFTYRTLPIDKMWFEARLFTAEKNQQLLDALVEYHKVASQDPKATITFSLSEDKSAPKSFIGLTYMDPIEPPDVFAPFYDIPSDKIMIKSTIGTLSDLSLSYNSPQYPDPGIPPSRHVGYTHIPFSFSEILKSRTMNLQCLIMIVYGTNQPSCYTA</sequence>
<dbReference type="InterPro" id="IPR036318">
    <property type="entry name" value="FAD-bd_PCMH-like_sf"/>
</dbReference>
<dbReference type="Gene3D" id="3.30.465.10">
    <property type="match status" value="1"/>
</dbReference>
<dbReference type="Proteomes" id="UP001338125">
    <property type="component" value="Unassembled WGS sequence"/>
</dbReference>
<evidence type="ECO:0000313" key="8">
    <source>
        <dbReference type="Proteomes" id="UP001338125"/>
    </source>
</evidence>
<accession>A0ABR0S8M2</accession>
<dbReference type="EMBL" id="JAVFKD010000016">
    <property type="protein sequence ID" value="KAK5988324.1"/>
    <property type="molecule type" value="Genomic_DNA"/>
</dbReference>
<dbReference type="Pfam" id="PF01565">
    <property type="entry name" value="FAD_binding_4"/>
    <property type="match status" value="1"/>
</dbReference>
<dbReference type="InterPro" id="IPR016166">
    <property type="entry name" value="FAD-bd_PCMH"/>
</dbReference>
<reference evidence="7 8" key="1">
    <citation type="submission" date="2024-01" db="EMBL/GenBank/DDBJ databases">
        <title>Complete genome of Cladobotryum mycophilum ATHUM6906.</title>
        <authorList>
            <person name="Christinaki A.C."/>
            <person name="Myridakis A.I."/>
            <person name="Kouvelis V.N."/>
        </authorList>
    </citation>
    <scope>NUCLEOTIDE SEQUENCE [LARGE SCALE GENOMIC DNA]</scope>
    <source>
        <strain evidence="7 8">ATHUM6906</strain>
    </source>
</reference>
<keyword evidence="5" id="KW-0732">Signal</keyword>
<protein>
    <submittedName>
        <fullName evidence="7">Prosolanapyrone-II oxidase-like protein</fullName>
    </submittedName>
</protein>
<comment type="caution">
    <text evidence="7">The sequence shown here is derived from an EMBL/GenBank/DDBJ whole genome shotgun (WGS) entry which is preliminary data.</text>
</comment>
<dbReference type="InterPro" id="IPR006094">
    <property type="entry name" value="Oxid_FAD_bind_N"/>
</dbReference>
<name>A0ABR0S8M2_9HYPO</name>
<organism evidence="7 8">
    <name type="scientific">Cladobotryum mycophilum</name>
    <dbReference type="NCBI Taxonomy" id="491253"/>
    <lineage>
        <taxon>Eukaryota</taxon>
        <taxon>Fungi</taxon>
        <taxon>Dikarya</taxon>
        <taxon>Ascomycota</taxon>
        <taxon>Pezizomycotina</taxon>
        <taxon>Sordariomycetes</taxon>
        <taxon>Hypocreomycetidae</taxon>
        <taxon>Hypocreales</taxon>
        <taxon>Hypocreaceae</taxon>
        <taxon>Cladobotryum</taxon>
    </lineage>
</organism>
<feature type="domain" description="FAD-binding PCMH-type" evidence="6">
    <location>
        <begin position="68"/>
        <end position="239"/>
    </location>
</feature>
<dbReference type="InterPro" id="IPR016169">
    <property type="entry name" value="FAD-bd_PCMH_sub2"/>
</dbReference>
<proteinExistence type="inferred from homology"/>
<evidence type="ECO:0000256" key="1">
    <source>
        <dbReference type="ARBA" id="ARBA00005466"/>
    </source>
</evidence>
<dbReference type="InterPro" id="IPR050416">
    <property type="entry name" value="FAD-linked_Oxidoreductase"/>
</dbReference>